<evidence type="ECO:0000313" key="9">
    <source>
        <dbReference type="Proteomes" id="UP001165063"/>
    </source>
</evidence>
<comment type="similarity">
    <text evidence="5 6">Belongs to the URM1 family.</text>
</comment>
<protein>
    <recommendedName>
        <fullName evidence="5 6">Ubiquitin-related modifier 1</fullName>
    </recommendedName>
</protein>
<evidence type="ECO:0000256" key="4">
    <source>
        <dbReference type="ARBA" id="ARBA00022786"/>
    </source>
</evidence>
<dbReference type="PANTHER" id="PTHR14986">
    <property type="entry name" value="RURM1 PROTEIN"/>
    <property type="match status" value="1"/>
</dbReference>
<evidence type="ECO:0000256" key="6">
    <source>
        <dbReference type="RuleBase" id="RU361182"/>
    </source>
</evidence>
<dbReference type="GO" id="GO:0002098">
    <property type="term" value="P:tRNA wobble uridine modification"/>
    <property type="evidence" value="ECO:0007669"/>
    <property type="project" value="UniProtKB-UniRule"/>
</dbReference>
<feature type="cross-link" description="Glycyl lysine isopeptide (Gly-Lys) (interchain with K-? in acceptor proteins)" evidence="5">
    <location>
        <position position="139"/>
    </location>
</feature>
<sequence length="139" mass="15056">MLHATGKGGLDVIFGGQKHATFKLPTTTTTTTQPTMQDLLHLIVKNLLVDKKDRCMFVVPVSGIEIDNDNDNDNEAQNVENGGGAKDGDGVKEEEEEEVTVTPGILVLVNDTDWELEGELEYVLEDGDLISFTSTLHGG</sequence>
<comment type="function">
    <text evidence="5">Acts as a sulfur carrier required for 2-thiolation of mcm(5)S(2)U at tRNA wobble positions of cytosolic tRNA(Lys), tRNA(Glu) and tRNA(Gln). Serves as sulfur donor in tRNA 2-thiolation reaction by being thiocarboxylated (-COSH) at its C-terminus by the MOCS3 homolog UBA4. The sulfur is then transferred to tRNA to form 2-thiolation of mcm(5)S(2)U. Prior mcm(5) tRNA modification by the elongator complex is required for 2-thiolation. Also acts as a ubiquitin-like protein (UBL) that is covalently conjugated via an isopeptide bond to lysine residues of target proteins such as AHP1. The thiocarboxylated form serves as substrate for conjugation and oxidative stress specifically induces the formation of UBL-protein conjugates.</text>
</comment>
<dbReference type="SUPFAM" id="SSF54285">
    <property type="entry name" value="MoaD/ThiS"/>
    <property type="match status" value="1"/>
</dbReference>
<dbReference type="Proteomes" id="UP001165063">
    <property type="component" value="Unassembled WGS sequence"/>
</dbReference>
<proteinExistence type="inferred from homology"/>
<evidence type="ECO:0000256" key="3">
    <source>
        <dbReference type="ARBA" id="ARBA00022694"/>
    </source>
</evidence>
<dbReference type="InterPro" id="IPR012675">
    <property type="entry name" value="Beta-grasp_dom_sf"/>
</dbReference>
<dbReference type="InterPro" id="IPR016155">
    <property type="entry name" value="Mopterin_synth/thiamin_S_b"/>
</dbReference>
<evidence type="ECO:0000256" key="1">
    <source>
        <dbReference type="ARBA" id="ARBA00022490"/>
    </source>
</evidence>
<comment type="pathway">
    <text evidence="5 6">tRNA modification; 5-methoxycarbonylmethyl-2-thiouridine-tRNA biosynthesis.</text>
</comment>
<dbReference type="Pfam" id="PF09138">
    <property type="entry name" value="Urm1"/>
    <property type="match status" value="1"/>
</dbReference>
<evidence type="ECO:0000256" key="2">
    <source>
        <dbReference type="ARBA" id="ARBA00022499"/>
    </source>
</evidence>
<dbReference type="GO" id="GO:0005829">
    <property type="term" value="C:cytosol"/>
    <property type="evidence" value="ECO:0007669"/>
    <property type="project" value="UniProtKB-UniRule"/>
</dbReference>
<keyword evidence="3 5" id="KW-0819">tRNA processing</keyword>
<dbReference type="EMBL" id="BSXU01003349">
    <property type="protein sequence ID" value="GMG39955.1"/>
    <property type="molecule type" value="Genomic_DNA"/>
</dbReference>
<dbReference type="InterPro" id="IPR015221">
    <property type="entry name" value="Urm1"/>
</dbReference>
<comment type="caution">
    <text evidence="8">The sequence shown here is derived from an EMBL/GenBank/DDBJ whole genome shotgun (WGS) entry which is preliminary data.</text>
</comment>
<comment type="PTM">
    <text evidence="5">C-terminal thiocarboxylation occurs in 2 steps, it is first acyl-adenylated (-COAMP) via the hesA/moeB/thiF part of UBA4, then thiocarboxylated (-COSH) via the rhodanese domain of UBA4.</text>
</comment>
<name>A0A9W7DIE0_AMBMO</name>
<dbReference type="AlphaFoldDB" id="A0A9W7DIE0"/>
<dbReference type="Gene3D" id="3.10.20.30">
    <property type="match status" value="1"/>
</dbReference>
<dbReference type="GO" id="GO:0032447">
    <property type="term" value="P:protein urmylation"/>
    <property type="evidence" value="ECO:0007669"/>
    <property type="project" value="UniProtKB-UniRule"/>
</dbReference>
<dbReference type="HAMAP" id="MF_03048">
    <property type="entry name" value="Urm1"/>
    <property type="match status" value="1"/>
</dbReference>
<reference evidence="8" key="1">
    <citation type="submission" date="2023-04" db="EMBL/GenBank/DDBJ databases">
        <title>Ambrosiozyma monospora NBRC 1965.</title>
        <authorList>
            <person name="Ichikawa N."/>
            <person name="Sato H."/>
            <person name="Tonouchi N."/>
        </authorList>
    </citation>
    <scope>NUCLEOTIDE SEQUENCE</scope>
    <source>
        <strain evidence="8">NBRC 1965</strain>
    </source>
</reference>
<keyword evidence="4 5" id="KW-0833">Ubl conjugation pathway</keyword>
<evidence type="ECO:0000256" key="7">
    <source>
        <dbReference type="SAM" id="MobiDB-lite"/>
    </source>
</evidence>
<evidence type="ECO:0000256" key="5">
    <source>
        <dbReference type="HAMAP-Rule" id="MF_03048"/>
    </source>
</evidence>
<keyword evidence="9" id="KW-1185">Reference proteome</keyword>
<organism evidence="8 9">
    <name type="scientific">Ambrosiozyma monospora</name>
    <name type="common">Yeast</name>
    <name type="synonym">Endomycopsis monosporus</name>
    <dbReference type="NCBI Taxonomy" id="43982"/>
    <lineage>
        <taxon>Eukaryota</taxon>
        <taxon>Fungi</taxon>
        <taxon>Dikarya</taxon>
        <taxon>Ascomycota</taxon>
        <taxon>Saccharomycotina</taxon>
        <taxon>Pichiomycetes</taxon>
        <taxon>Pichiales</taxon>
        <taxon>Pichiaceae</taxon>
        <taxon>Ambrosiozyma</taxon>
    </lineage>
</organism>
<comment type="subcellular location">
    <subcellularLocation>
        <location evidence="5 6">Cytoplasm</location>
    </subcellularLocation>
</comment>
<feature type="region of interest" description="Disordered" evidence="7">
    <location>
        <begin position="66"/>
        <end position="99"/>
    </location>
</feature>
<dbReference type="GO" id="GO:0034227">
    <property type="term" value="P:tRNA thio-modification"/>
    <property type="evidence" value="ECO:0007669"/>
    <property type="project" value="UniProtKB-UniRule"/>
</dbReference>
<accession>A0A9W7DIE0</accession>
<dbReference type="OrthoDB" id="10248987at2759"/>
<keyword evidence="1 5" id="KW-0963">Cytoplasm</keyword>
<feature type="modified residue" description="1-thioglycine" evidence="5">
    <location>
        <position position="139"/>
    </location>
</feature>
<keyword evidence="2 5" id="KW-1017">Isopeptide bond</keyword>
<gene>
    <name evidence="5" type="primary">URM1</name>
    <name evidence="8" type="ORF">Amon01_000577100</name>
</gene>
<evidence type="ECO:0000313" key="8">
    <source>
        <dbReference type="EMBL" id="GMG39955.1"/>
    </source>
</evidence>